<dbReference type="EMBL" id="LGGS01000022">
    <property type="protein sequence ID" value="KUK83623.1"/>
    <property type="molecule type" value="Genomic_DNA"/>
</dbReference>
<feature type="coiled-coil region" evidence="2">
    <location>
        <begin position="52"/>
        <end position="86"/>
    </location>
</feature>
<reference evidence="5" key="1">
    <citation type="journal article" date="2015" name="MBio">
        <title>Genome-Resolved Metagenomic Analysis Reveals Roles for Candidate Phyla and Other Microbial Community Members in Biogeochemical Transformations in Oil Reservoirs.</title>
        <authorList>
            <person name="Hu P."/>
            <person name="Tom L."/>
            <person name="Singh A."/>
            <person name="Thomas B.C."/>
            <person name="Baker B.J."/>
            <person name="Piceno Y.M."/>
            <person name="Andersen G.L."/>
            <person name="Banfield J.F."/>
        </authorList>
    </citation>
    <scope>NUCLEOTIDE SEQUENCE [LARGE SCALE GENOMIC DNA]</scope>
</reference>
<evidence type="ECO:0000256" key="1">
    <source>
        <dbReference type="ARBA" id="ARBA00009108"/>
    </source>
</evidence>
<feature type="transmembrane region" description="Helical" evidence="3">
    <location>
        <begin position="18"/>
        <end position="38"/>
    </location>
</feature>
<name>A0A101HVY7_9FIRM</name>
<accession>A0A101HVY7</accession>
<keyword evidence="3" id="KW-0812">Transmembrane</keyword>
<proteinExistence type="inferred from homology"/>
<dbReference type="Gene3D" id="3.30.70.1880">
    <property type="entry name" value="Protein of unknown function DUF881"/>
    <property type="match status" value="1"/>
</dbReference>
<dbReference type="Proteomes" id="UP000054705">
    <property type="component" value="Unassembled WGS sequence"/>
</dbReference>
<dbReference type="PANTHER" id="PTHR37313:SF2">
    <property type="entry name" value="UPF0749 PROTEIN YLXX"/>
    <property type="match status" value="1"/>
</dbReference>
<keyword evidence="3" id="KW-0472">Membrane</keyword>
<organism evidence="4 5">
    <name type="scientific">Pelotomaculum thermopropionicum</name>
    <dbReference type="NCBI Taxonomy" id="110500"/>
    <lineage>
        <taxon>Bacteria</taxon>
        <taxon>Bacillati</taxon>
        <taxon>Bacillota</taxon>
        <taxon>Clostridia</taxon>
        <taxon>Eubacteriales</taxon>
        <taxon>Desulfotomaculaceae</taxon>
        <taxon>Pelotomaculum</taxon>
    </lineage>
</organism>
<evidence type="ECO:0008006" key="6">
    <source>
        <dbReference type="Google" id="ProtNLM"/>
    </source>
</evidence>
<gene>
    <name evidence="4" type="ORF">XD97_0136</name>
</gene>
<evidence type="ECO:0000313" key="5">
    <source>
        <dbReference type="Proteomes" id="UP000054705"/>
    </source>
</evidence>
<evidence type="ECO:0000256" key="3">
    <source>
        <dbReference type="SAM" id="Phobius"/>
    </source>
</evidence>
<sequence>MRQEIKVFFPGEMGLKKFVYLSVMVATFILGLMLAFQFRATSAGDNTPPGREQELAQEKKQLIEDLAQLQKEVADLSAKLEQVNLGQTQAKEVFKEELDKMKCCAGLVPLSGPGVKVIIKGNSPEQEISEVNPNSNLITDLDILKIVNELFSAGAEAVAVNGQRILAVSEIRLAGNHININAVPISAPYHVFAVGDGGVLKSRLEIKEGLVELLRSTGISVVVEEVQHLMIPGYTGQIYFQYAAPVQNEK</sequence>
<dbReference type="AlphaFoldDB" id="A0A101HVY7"/>
<evidence type="ECO:0000313" key="4">
    <source>
        <dbReference type="EMBL" id="KUK83623.1"/>
    </source>
</evidence>
<comment type="similarity">
    <text evidence="1">Belongs to the UPF0749 family.</text>
</comment>
<dbReference type="PANTHER" id="PTHR37313">
    <property type="entry name" value="UPF0749 PROTEIN RV1825"/>
    <property type="match status" value="1"/>
</dbReference>
<dbReference type="InterPro" id="IPR010273">
    <property type="entry name" value="DUF881"/>
</dbReference>
<keyword evidence="3" id="KW-1133">Transmembrane helix</keyword>
<keyword evidence="2" id="KW-0175">Coiled coil</keyword>
<evidence type="ECO:0000256" key="2">
    <source>
        <dbReference type="SAM" id="Coils"/>
    </source>
</evidence>
<dbReference type="Pfam" id="PF05949">
    <property type="entry name" value="DUF881"/>
    <property type="match status" value="1"/>
</dbReference>
<comment type="caution">
    <text evidence="4">The sequence shown here is derived from an EMBL/GenBank/DDBJ whole genome shotgun (WGS) entry which is preliminary data.</text>
</comment>
<protein>
    <recommendedName>
        <fullName evidence="6">Division initiation protein</fullName>
    </recommendedName>
</protein>